<dbReference type="SUPFAM" id="SSF52540">
    <property type="entry name" value="P-loop containing nucleoside triphosphate hydrolases"/>
    <property type="match status" value="1"/>
</dbReference>
<evidence type="ECO:0000256" key="5">
    <source>
        <dbReference type="ARBA" id="ARBA00022763"/>
    </source>
</evidence>
<keyword evidence="4" id="KW-0547">Nucleotide-binding</keyword>
<dbReference type="Gene3D" id="3.40.50.300">
    <property type="entry name" value="P-loop containing nucleotide triphosphate hydrolases"/>
    <property type="match status" value="2"/>
</dbReference>
<dbReference type="Proteomes" id="UP000585272">
    <property type="component" value="Unassembled WGS sequence"/>
</dbReference>
<evidence type="ECO:0000256" key="4">
    <source>
        <dbReference type="ARBA" id="ARBA00022741"/>
    </source>
</evidence>
<dbReference type="GO" id="GO:0006310">
    <property type="term" value="P:DNA recombination"/>
    <property type="evidence" value="ECO:0007669"/>
    <property type="project" value="InterPro"/>
</dbReference>
<keyword evidence="5 9" id="KW-0227">DNA damage</keyword>
<evidence type="ECO:0000256" key="7">
    <source>
        <dbReference type="ARBA" id="ARBA00023204"/>
    </source>
</evidence>
<evidence type="ECO:0000256" key="2">
    <source>
        <dbReference type="ARBA" id="ARBA00009441"/>
    </source>
</evidence>
<dbReference type="EMBL" id="JACHNU010000009">
    <property type="protein sequence ID" value="MBB4664824.1"/>
    <property type="molecule type" value="Genomic_DNA"/>
</dbReference>
<keyword evidence="6" id="KW-0067">ATP-binding</keyword>
<proteinExistence type="inferred from homology"/>
<dbReference type="PIRSF" id="PIRSF003128">
    <property type="entry name" value="RecN"/>
    <property type="match status" value="1"/>
</dbReference>
<comment type="similarity">
    <text evidence="2 9">Belongs to the RecN family.</text>
</comment>
<comment type="function">
    <text evidence="1 9">May be involved in recombinational repair of damaged DNA.</text>
</comment>
<dbReference type="RefSeq" id="WP_183345218.1">
    <property type="nucleotide sequence ID" value="NZ_JACHNU010000009.1"/>
</dbReference>
<dbReference type="NCBIfam" id="TIGR00634">
    <property type="entry name" value="recN"/>
    <property type="match status" value="1"/>
</dbReference>
<feature type="coiled-coil region" evidence="10">
    <location>
        <begin position="327"/>
        <end position="371"/>
    </location>
</feature>
<name>A0A840ILE7_9ACTN</name>
<keyword evidence="13" id="KW-1185">Reference proteome</keyword>
<dbReference type="PANTHER" id="PTHR11059:SF0">
    <property type="entry name" value="DNA REPAIR PROTEIN RECN"/>
    <property type="match status" value="1"/>
</dbReference>
<keyword evidence="7 9" id="KW-0234">DNA repair</keyword>
<evidence type="ECO:0000256" key="8">
    <source>
        <dbReference type="ARBA" id="ARBA00033408"/>
    </source>
</evidence>
<evidence type="ECO:0000313" key="12">
    <source>
        <dbReference type="EMBL" id="MBB4664824.1"/>
    </source>
</evidence>
<accession>A0A840ILE7</accession>
<dbReference type="InterPro" id="IPR003395">
    <property type="entry name" value="RecF/RecN/SMC_N"/>
</dbReference>
<evidence type="ECO:0000256" key="3">
    <source>
        <dbReference type="ARBA" id="ARBA00021315"/>
    </source>
</evidence>
<keyword evidence="10" id="KW-0175">Coiled coil</keyword>
<evidence type="ECO:0000313" key="13">
    <source>
        <dbReference type="Proteomes" id="UP000585272"/>
    </source>
</evidence>
<comment type="caution">
    <text evidence="12">The sequence shown here is derived from an EMBL/GenBank/DDBJ whole genome shotgun (WGS) entry which is preliminary data.</text>
</comment>
<dbReference type="InterPro" id="IPR004604">
    <property type="entry name" value="DNA_recomb/repair_RecN"/>
</dbReference>
<evidence type="ECO:0000256" key="9">
    <source>
        <dbReference type="PIRNR" id="PIRNR003128"/>
    </source>
</evidence>
<evidence type="ECO:0000256" key="1">
    <source>
        <dbReference type="ARBA" id="ARBA00003618"/>
    </source>
</evidence>
<evidence type="ECO:0000256" key="6">
    <source>
        <dbReference type="ARBA" id="ARBA00022840"/>
    </source>
</evidence>
<evidence type="ECO:0000256" key="10">
    <source>
        <dbReference type="SAM" id="Coils"/>
    </source>
</evidence>
<dbReference type="Pfam" id="PF02463">
    <property type="entry name" value="SMC_N"/>
    <property type="match status" value="1"/>
</dbReference>
<organism evidence="12 13">
    <name type="scientific">Conexibacter arvalis</name>
    <dbReference type="NCBI Taxonomy" id="912552"/>
    <lineage>
        <taxon>Bacteria</taxon>
        <taxon>Bacillati</taxon>
        <taxon>Actinomycetota</taxon>
        <taxon>Thermoleophilia</taxon>
        <taxon>Solirubrobacterales</taxon>
        <taxon>Conexibacteraceae</taxon>
        <taxon>Conexibacter</taxon>
    </lineage>
</organism>
<dbReference type="PANTHER" id="PTHR11059">
    <property type="entry name" value="DNA REPAIR PROTEIN RECN"/>
    <property type="match status" value="1"/>
</dbReference>
<dbReference type="GO" id="GO:0043590">
    <property type="term" value="C:bacterial nucleoid"/>
    <property type="evidence" value="ECO:0007669"/>
    <property type="project" value="TreeGrafter"/>
</dbReference>
<sequence length="556" mass="59449">MLHELRVENLLLIERAELRLGPGLNVLTGETGAGKTMLAHALDLLLGGKARNGIVRPGAAEAYVEGVFDFPQRLREALGDRLPADAEELVLARRVWPDGRTRAYLNGRSATVGDLRELGGELLAFYGQHEHRRLTLASAQLEILDGFCGPEQRERRARAAAAHAELRALVRRAEELGAIGGARERELDLLEYELREIEEVDPSEAEQHELAAERERLRHLEGLRGAALAGAEAIAPESGEEGASTRLAAALSALDGMEGVDGELDPLIARYRALVLEADDLATELRGYEQAIEGEPGRLDVVEERLTAFARLERKHGGTIAAVLAHAEECRARRDELTGAEAALEETRAELEAARERLLAVARELRMAREAAAPGLAEAVRERLAELAMAGASFEVSLGERDEPNATGGDTVELLIAANPGVPAGPLRDVASGGETSRVMLALLGVANADVEEGAGLLVFDEIDAGIGGHTARAVGSQLRALAAGRQVLCITHLPQVAAHAECHFRIEKDGSGETATTTVTDLGRTGVLGELVRMMGADESDRAARKHARELLKAA</sequence>
<evidence type="ECO:0000259" key="11">
    <source>
        <dbReference type="Pfam" id="PF02463"/>
    </source>
</evidence>
<dbReference type="InterPro" id="IPR027417">
    <property type="entry name" value="P-loop_NTPase"/>
</dbReference>
<reference evidence="12 13" key="1">
    <citation type="submission" date="2020-08" db="EMBL/GenBank/DDBJ databases">
        <title>Genomic Encyclopedia of Archaeal and Bacterial Type Strains, Phase II (KMG-II): from individual species to whole genera.</title>
        <authorList>
            <person name="Goeker M."/>
        </authorList>
    </citation>
    <scope>NUCLEOTIDE SEQUENCE [LARGE SCALE GENOMIC DNA]</scope>
    <source>
        <strain evidence="12 13">DSM 23288</strain>
    </source>
</reference>
<dbReference type="GO" id="GO:0005524">
    <property type="term" value="F:ATP binding"/>
    <property type="evidence" value="ECO:0007669"/>
    <property type="project" value="UniProtKB-KW"/>
</dbReference>
<dbReference type="GO" id="GO:0009432">
    <property type="term" value="P:SOS response"/>
    <property type="evidence" value="ECO:0007669"/>
    <property type="project" value="TreeGrafter"/>
</dbReference>
<dbReference type="GO" id="GO:0006281">
    <property type="term" value="P:DNA repair"/>
    <property type="evidence" value="ECO:0007669"/>
    <property type="project" value="UniProtKB-KW"/>
</dbReference>
<feature type="domain" description="RecF/RecN/SMC N-terminal" evidence="11">
    <location>
        <begin position="2"/>
        <end position="509"/>
    </location>
</feature>
<dbReference type="AlphaFoldDB" id="A0A840ILE7"/>
<protein>
    <recommendedName>
        <fullName evidence="3 9">DNA repair protein RecN</fullName>
    </recommendedName>
    <alternativeName>
        <fullName evidence="8 9">Recombination protein N</fullName>
    </alternativeName>
</protein>
<gene>
    <name evidence="12" type="ORF">BDZ31_004442</name>
</gene>